<dbReference type="AlphaFoldDB" id="A0A6M3LPU2"/>
<proteinExistence type="predicted"/>
<sequence>MKIQWDEMNMLLAKIEFRRELAQELIRMNRRDRERIAEIERQEHVDKQEGK</sequence>
<organism evidence="1">
    <name type="scientific">viral metagenome</name>
    <dbReference type="NCBI Taxonomy" id="1070528"/>
    <lineage>
        <taxon>unclassified sequences</taxon>
        <taxon>metagenomes</taxon>
        <taxon>organismal metagenomes</taxon>
    </lineage>
</organism>
<protein>
    <submittedName>
        <fullName evidence="1">Uncharacterized protein</fullName>
    </submittedName>
</protein>
<accession>A0A6M3LPU2</accession>
<reference evidence="1" key="1">
    <citation type="submission" date="2020-03" db="EMBL/GenBank/DDBJ databases">
        <title>The deep terrestrial virosphere.</title>
        <authorList>
            <person name="Holmfeldt K."/>
            <person name="Nilsson E."/>
            <person name="Simone D."/>
            <person name="Lopez-Fernandez M."/>
            <person name="Wu X."/>
            <person name="de Brujin I."/>
            <person name="Lundin D."/>
            <person name="Andersson A."/>
            <person name="Bertilsson S."/>
            <person name="Dopson M."/>
        </authorList>
    </citation>
    <scope>NUCLEOTIDE SEQUENCE</scope>
    <source>
        <strain evidence="1">MM415B05294</strain>
    </source>
</reference>
<evidence type="ECO:0000313" key="1">
    <source>
        <dbReference type="EMBL" id="QJA95542.1"/>
    </source>
</evidence>
<gene>
    <name evidence="1" type="ORF">MM415B05294_0003</name>
</gene>
<dbReference type="EMBL" id="MT143323">
    <property type="protein sequence ID" value="QJA95542.1"/>
    <property type="molecule type" value="Genomic_DNA"/>
</dbReference>
<name>A0A6M3LPU2_9ZZZZ</name>